<protein>
    <recommendedName>
        <fullName evidence="4">Plasmid stabilization protein</fullName>
    </recommendedName>
</protein>
<dbReference type="Gene3D" id="3.30.2310.20">
    <property type="entry name" value="RelE-like"/>
    <property type="match status" value="1"/>
</dbReference>
<dbReference type="NCBIfam" id="TIGR02385">
    <property type="entry name" value="RelE_StbE"/>
    <property type="match status" value="1"/>
</dbReference>
<keyword evidence="1" id="KW-1277">Toxin-antitoxin system</keyword>
<dbReference type="KEGG" id="tah:SU86_000015"/>
<dbReference type="InterPro" id="IPR035093">
    <property type="entry name" value="RelE/ParE_toxin_dom_sf"/>
</dbReference>
<reference evidence="2 3" key="1">
    <citation type="journal article" date="2016" name="Sci. Rep.">
        <title>A novel ammonia-oxidizing archaeon from wastewater treatment plant: Its enrichment, physiological and genomic characteristics.</title>
        <authorList>
            <person name="Li Y."/>
            <person name="Ding K."/>
            <person name="Wen X."/>
            <person name="Zhang B."/>
            <person name="Shen B."/>
            <person name="Yang Y."/>
        </authorList>
    </citation>
    <scope>NUCLEOTIDE SEQUENCE [LARGE SCALE GENOMIC DNA]</scope>
    <source>
        <strain evidence="2 3">SAT1</strain>
    </source>
</reference>
<evidence type="ECO:0000313" key="2">
    <source>
        <dbReference type="EMBL" id="AJZ75046.1"/>
    </source>
</evidence>
<accession>A0A3G1AYN7</accession>
<dbReference type="STRING" id="1603555.SU86_000015"/>
<dbReference type="OrthoDB" id="97626at2157"/>
<dbReference type="SUPFAM" id="SSF143011">
    <property type="entry name" value="RelE-like"/>
    <property type="match status" value="1"/>
</dbReference>
<dbReference type="Pfam" id="PF05016">
    <property type="entry name" value="ParE_toxin"/>
    <property type="match status" value="1"/>
</dbReference>
<evidence type="ECO:0000256" key="1">
    <source>
        <dbReference type="ARBA" id="ARBA00022649"/>
    </source>
</evidence>
<dbReference type="GeneID" id="24874759"/>
<name>A0A3G1AYN7_9ARCH</name>
<evidence type="ECO:0000313" key="3">
    <source>
        <dbReference type="Proteomes" id="UP000266745"/>
    </source>
</evidence>
<dbReference type="PANTHER" id="PTHR35601:SF1">
    <property type="entry name" value="TOXIN RELE"/>
    <property type="match status" value="1"/>
</dbReference>
<sequence>MSWNIVWSPTAQKQLEKIFRSDKTAARRIVTKLEGIIDNPFAFTDKLQGSNLRKLRVGSYRMIISLEEQKITIFIVEVGHRNKVYDKY</sequence>
<evidence type="ECO:0008006" key="4">
    <source>
        <dbReference type="Google" id="ProtNLM"/>
    </source>
</evidence>
<gene>
    <name evidence="2" type="ORF">SU86_000015</name>
</gene>
<dbReference type="PANTHER" id="PTHR35601">
    <property type="entry name" value="TOXIN RELE"/>
    <property type="match status" value="1"/>
</dbReference>
<dbReference type="AlphaFoldDB" id="A0A3G1AYN7"/>
<dbReference type="RefSeq" id="WP_048187358.1">
    <property type="nucleotide sequence ID" value="NZ_CP011097.1"/>
</dbReference>
<organism evidence="2 3">
    <name type="scientific">Candidatus Nitrosotenuis cloacae</name>
    <dbReference type="NCBI Taxonomy" id="1603555"/>
    <lineage>
        <taxon>Archaea</taxon>
        <taxon>Nitrososphaerota</taxon>
        <taxon>Candidatus Nitrosotenuis</taxon>
    </lineage>
</organism>
<dbReference type="EMBL" id="CP011097">
    <property type="protein sequence ID" value="AJZ75046.1"/>
    <property type="molecule type" value="Genomic_DNA"/>
</dbReference>
<proteinExistence type="predicted"/>
<dbReference type="InterPro" id="IPR007712">
    <property type="entry name" value="RelE/ParE_toxin"/>
</dbReference>
<keyword evidence="3" id="KW-1185">Reference proteome</keyword>
<dbReference type="Proteomes" id="UP000266745">
    <property type="component" value="Chromosome"/>
</dbReference>